<feature type="compositionally biased region" description="Basic and acidic residues" evidence="1">
    <location>
        <begin position="13"/>
        <end position="33"/>
    </location>
</feature>
<feature type="compositionally biased region" description="Polar residues" evidence="1">
    <location>
        <begin position="174"/>
        <end position="190"/>
    </location>
</feature>
<evidence type="ECO:0000256" key="1">
    <source>
        <dbReference type="SAM" id="MobiDB-lite"/>
    </source>
</evidence>
<accession>A0A139AEW7</accession>
<dbReference type="Proteomes" id="UP000070544">
    <property type="component" value="Unassembled WGS sequence"/>
</dbReference>
<dbReference type="EMBL" id="KQ965765">
    <property type="protein sequence ID" value="KXS14975.1"/>
    <property type="molecule type" value="Genomic_DNA"/>
</dbReference>
<evidence type="ECO:0000313" key="2">
    <source>
        <dbReference type="EMBL" id="KXS14975.1"/>
    </source>
</evidence>
<keyword evidence="3" id="KW-1185">Reference proteome</keyword>
<dbReference type="OrthoDB" id="430522at2759"/>
<name>A0A139AEW7_GONPJ</name>
<evidence type="ECO:0000313" key="3">
    <source>
        <dbReference type="Proteomes" id="UP000070544"/>
    </source>
</evidence>
<reference evidence="2 3" key="1">
    <citation type="journal article" date="2015" name="Genome Biol. Evol.">
        <title>Phylogenomic analyses indicate that early fungi evolved digesting cell walls of algal ancestors of land plants.</title>
        <authorList>
            <person name="Chang Y."/>
            <person name="Wang S."/>
            <person name="Sekimoto S."/>
            <person name="Aerts A.L."/>
            <person name="Choi C."/>
            <person name="Clum A."/>
            <person name="LaButti K.M."/>
            <person name="Lindquist E.A."/>
            <person name="Yee Ngan C."/>
            <person name="Ohm R.A."/>
            <person name="Salamov A.A."/>
            <person name="Grigoriev I.V."/>
            <person name="Spatafora J.W."/>
            <person name="Berbee M.L."/>
        </authorList>
    </citation>
    <scope>NUCLEOTIDE SEQUENCE [LARGE SCALE GENOMIC DNA]</scope>
    <source>
        <strain evidence="2 3">JEL478</strain>
    </source>
</reference>
<sequence>MARFVRQGVRLDGKVRPEDDAGRGRRNRQDSRKPNPAYDSVRHAFHSVKSDPLVYLVARTFSLLRPDSFSYTVSIARYGEGHHIVRHDDRAYADVMVDGGDWYDDLGGNLLDLQVDPPARLVPEFHSVVAFRIPRWHEVLLVKGPRLRYSVFGWFLGEVGDANAAEETKRLSLQTAKYDSHPPSTNSRTSQHGKKRSNGSSDVSAGGEHPLQGTRPAKKLRDVGPSSKVAGMRGEFKVDDIS</sequence>
<organism evidence="2 3">
    <name type="scientific">Gonapodya prolifera (strain JEL478)</name>
    <name type="common">Monoblepharis prolifera</name>
    <dbReference type="NCBI Taxonomy" id="1344416"/>
    <lineage>
        <taxon>Eukaryota</taxon>
        <taxon>Fungi</taxon>
        <taxon>Fungi incertae sedis</taxon>
        <taxon>Chytridiomycota</taxon>
        <taxon>Chytridiomycota incertae sedis</taxon>
        <taxon>Monoblepharidomycetes</taxon>
        <taxon>Monoblepharidales</taxon>
        <taxon>Gonapodyaceae</taxon>
        <taxon>Gonapodya</taxon>
    </lineage>
</organism>
<feature type="region of interest" description="Disordered" evidence="1">
    <location>
        <begin position="174"/>
        <end position="242"/>
    </location>
</feature>
<gene>
    <name evidence="2" type="ORF">M427DRAFT_145752</name>
</gene>
<dbReference type="STRING" id="1344416.A0A139AEW7"/>
<dbReference type="Gene3D" id="2.60.120.620">
    <property type="entry name" value="q2cbj1_9rhob like domain"/>
    <property type="match status" value="1"/>
</dbReference>
<protein>
    <submittedName>
        <fullName evidence="2">Uncharacterized protein</fullName>
    </submittedName>
</protein>
<proteinExistence type="predicted"/>
<dbReference type="AlphaFoldDB" id="A0A139AEW7"/>
<feature type="region of interest" description="Disordered" evidence="1">
    <location>
        <begin position="13"/>
        <end position="38"/>
    </location>
</feature>